<protein>
    <submittedName>
        <fullName evidence="8">Cation/H+ exchanger</fullName>
    </submittedName>
</protein>
<evidence type="ECO:0000256" key="4">
    <source>
        <dbReference type="ARBA" id="ARBA00022989"/>
    </source>
</evidence>
<feature type="transmembrane region" description="Helical" evidence="6">
    <location>
        <begin position="192"/>
        <end position="211"/>
    </location>
</feature>
<dbReference type="InterPro" id="IPR051843">
    <property type="entry name" value="CPA1_transporter"/>
</dbReference>
<feature type="transmembrane region" description="Helical" evidence="6">
    <location>
        <begin position="217"/>
        <end position="236"/>
    </location>
</feature>
<evidence type="ECO:0000313" key="8">
    <source>
        <dbReference type="EMBL" id="VVC29110.1"/>
    </source>
</evidence>
<dbReference type="Proteomes" id="UP000325440">
    <property type="component" value="Unassembled WGS sequence"/>
</dbReference>
<feature type="transmembrane region" description="Helical" evidence="6">
    <location>
        <begin position="415"/>
        <end position="433"/>
    </location>
</feature>
<keyword evidence="5 6" id="KW-0472">Membrane</keyword>
<evidence type="ECO:0000256" key="5">
    <source>
        <dbReference type="ARBA" id="ARBA00023136"/>
    </source>
</evidence>
<keyword evidence="9" id="KW-1185">Reference proteome</keyword>
<feature type="transmembrane region" description="Helical" evidence="6">
    <location>
        <begin position="73"/>
        <end position="92"/>
    </location>
</feature>
<proteinExistence type="inferred from homology"/>
<evidence type="ECO:0000313" key="9">
    <source>
        <dbReference type="Proteomes" id="UP000325440"/>
    </source>
</evidence>
<dbReference type="GO" id="GO:0016020">
    <property type="term" value="C:membrane"/>
    <property type="evidence" value="ECO:0007669"/>
    <property type="project" value="UniProtKB-SubCell"/>
</dbReference>
<keyword evidence="3 6" id="KW-0812">Transmembrane</keyword>
<accession>A0A5E4MCA8</accession>
<name>A0A5E4MCA8_9HEMI</name>
<dbReference type="GO" id="GO:1902600">
    <property type="term" value="P:proton transmembrane transport"/>
    <property type="evidence" value="ECO:0007669"/>
    <property type="project" value="InterPro"/>
</dbReference>
<evidence type="ECO:0000259" key="7">
    <source>
        <dbReference type="Pfam" id="PF00999"/>
    </source>
</evidence>
<comment type="similarity">
    <text evidence="2">Belongs to the monovalent cation:proton antiporter 1 (CPA1) transporter (TC 2.A.36) family.</text>
</comment>
<evidence type="ECO:0000256" key="6">
    <source>
        <dbReference type="SAM" id="Phobius"/>
    </source>
</evidence>
<dbReference type="Pfam" id="PF00999">
    <property type="entry name" value="Na_H_Exchanger"/>
    <property type="match status" value="2"/>
</dbReference>
<comment type="subcellular location">
    <subcellularLocation>
        <location evidence="1">Membrane</location>
        <topology evidence="1">Multi-pass membrane protein</topology>
    </subcellularLocation>
</comment>
<feature type="transmembrane region" description="Helical" evidence="6">
    <location>
        <begin position="445"/>
        <end position="466"/>
    </location>
</feature>
<dbReference type="InterPro" id="IPR006153">
    <property type="entry name" value="Cation/H_exchanger_TM"/>
</dbReference>
<dbReference type="EMBL" id="CABPRJ010000487">
    <property type="protein sequence ID" value="VVC29110.1"/>
    <property type="molecule type" value="Genomic_DNA"/>
</dbReference>
<evidence type="ECO:0000256" key="3">
    <source>
        <dbReference type="ARBA" id="ARBA00022692"/>
    </source>
</evidence>
<dbReference type="AlphaFoldDB" id="A0A5E4MCA8"/>
<sequence length="549" mass="58344">MRNELLIVTKLLDFVTSIEDSENGMGRKEDTATAAEQQQRQQFNTTVQFDDIGGGRDGVRAVRWCDGKLPATAANVAVALVSVAIAWCLLYVNTTKELMTPPTGSLASIFVLYVTGLVAGQLITKVGGLPPLLGMMLAGIALRNSGLYNITGWCTHLVSTMREAALTTILVKGGLELNAGQLRKLSAAVAKLTLLPCIAEAVAAGIAAHFILPNFSWIWGLTLGFTLSAVSPAVLVPSLSRLKRLGYGEVNGVNTLLIAASSLDDIVSISAFGILLGILFSSGSLTSKIIQGPIDVSIGTLLGLLWGFFLIYVPPSPWAVIYNTQEIEDQNTKKSQIRRLVTAKRSFLLGAGGLLAVTGSTWSGYPGAGPLACIISAFVASTGWRRALKEQNRNNPTISTNDGGVEQQNNPVVDVFEYAWVVLQPVLFAFIGADLDFQLLKSGNSIGLGLLVLAFGLVVRLIVTTCSVIGTRFSRKEVLFVNIAWLPKATVQAALAPVALEIARILGTEQDVQCATQLVTIAVISILLTAPLGAFSIQLFGPRLLPKSN</sequence>
<feature type="transmembrane region" description="Helical" evidence="6">
    <location>
        <begin position="104"/>
        <end position="123"/>
    </location>
</feature>
<reference evidence="8 9" key="1">
    <citation type="submission" date="2019-08" db="EMBL/GenBank/DDBJ databases">
        <authorList>
            <person name="Alioto T."/>
            <person name="Alioto T."/>
            <person name="Gomez Garrido J."/>
        </authorList>
    </citation>
    <scope>NUCLEOTIDE SEQUENCE [LARGE SCALE GENOMIC DNA]</scope>
</reference>
<dbReference type="Gene3D" id="1.20.1530.20">
    <property type="match status" value="1"/>
</dbReference>
<feature type="domain" description="Cation/H+ exchanger transmembrane" evidence="7">
    <location>
        <begin position="416"/>
        <end position="536"/>
    </location>
</feature>
<gene>
    <name evidence="8" type="ORF">CINCED_3A022735</name>
</gene>
<dbReference type="OrthoDB" id="423807at2759"/>
<dbReference type="GO" id="GO:0015297">
    <property type="term" value="F:antiporter activity"/>
    <property type="evidence" value="ECO:0007669"/>
    <property type="project" value="InterPro"/>
</dbReference>
<feature type="transmembrane region" description="Helical" evidence="6">
    <location>
        <begin position="368"/>
        <end position="384"/>
    </location>
</feature>
<keyword evidence="4 6" id="KW-1133">Transmembrane helix</keyword>
<evidence type="ECO:0000256" key="1">
    <source>
        <dbReference type="ARBA" id="ARBA00004141"/>
    </source>
</evidence>
<feature type="transmembrane region" description="Helical" evidence="6">
    <location>
        <begin position="343"/>
        <end position="362"/>
    </location>
</feature>
<dbReference type="PANTHER" id="PTHR31102">
    <property type="match status" value="1"/>
</dbReference>
<feature type="transmembrane region" description="Helical" evidence="6">
    <location>
        <begin position="300"/>
        <end position="322"/>
    </location>
</feature>
<feature type="transmembrane region" description="Helical" evidence="6">
    <location>
        <begin position="256"/>
        <end position="280"/>
    </location>
</feature>
<dbReference type="InterPro" id="IPR038770">
    <property type="entry name" value="Na+/solute_symporter_sf"/>
</dbReference>
<feature type="domain" description="Cation/H+ exchanger transmembrane" evidence="7">
    <location>
        <begin position="119"/>
        <end position="314"/>
    </location>
</feature>
<feature type="transmembrane region" description="Helical" evidence="6">
    <location>
        <begin position="518"/>
        <end position="540"/>
    </location>
</feature>
<organism evidence="8 9">
    <name type="scientific">Cinara cedri</name>
    <dbReference type="NCBI Taxonomy" id="506608"/>
    <lineage>
        <taxon>Eukaryota</taxon>
        <taxon>Metazoa</taxon>
        <taxon>Ecdysozoa</taxon>
        <taxon>Arthropoda</taxon>
        <taxon>Hexapoda</taxon>
        <taxon>Insecta</taxon>
        <taxon>Pterygota</taxon>
        <taxon>Neoptera</taxon>
        <taxon>Paraneoptera</taxon>
        <taxon>Hemiptera</taxon>
        <taxon>Sternorrhyncha</taxon>
        <taxon>Aphidomorpha</taxon>
        <taxon>Aphidoidea</taxon>
        <taxon>Aphididae</taxon>
        <taxon>Lachninae</taxon>
        <taxon>Cinara</taxon>
    </lineage>
</organism>
<dbReference type="PANTHER" id="PTHR31102:SF1">
    <property type="entry name" value="CATION_H+ EXCHANGER DOMAIN-CONTAINING PROTEIN"/>
    <property type="match status" value="1"/>
</dbReference>
<evidence type="ECO:0000256" key="2">
    <source>
        <dbReference type="ARBA" id="ARBA00007367"/>
    </source>
</evidence>